<dbReference type="PANTHER" id="PTHR43581">
    <property type="entry name" value="ATP/GTP PHOSPHATASE"/>
    <property type="match status" value="1"/>
</dbReference>
<protein>
    <recommendedName>
        <fullName evidence="5">ATP-dependent endonuclease</fullName>
    </recommendedName>
</protein>
<dbReference type="RefSeq" id="WP_188594328.1">
    <property type="nucleotide sequence ID" value="NZ_BMFU01000011.1"/>
</dbReference>
<comment type="caution">
    <text evidence="3">The sequence shown here is derived from an EMBL/GenBank/DDBJ whole genome shotgun (WGS) entry which is preliminary data.</text>
</comment>
<dbReference type="PANTHER" id="PTHR43581:SF2">
    <property type="entry name" value="EXCINUCLEASE ATPASE SUBUNIT"/>
    <property type="match status" value="1"/>
</dbReference>
<evidence type="ECO:0000313" key="4">
    <source>
        <dbReference type="Proteomes" id="UP000652153"/>
    </source>
</evidence>
<evidence type="ECO:0000313" key="3">
    <source>
        <dbReference type="EMBL" id="GGH68058.1"/>
    </source>
</evidence>
<evidence type="ECO:0000259" key="1">
    <source>
        <dbReference type="Pfam" id="PF13175"/>
    </source>
</evidence>
<feature type="domain" description="Endonuclease GajA/Old nuclease/RecF-like AAA" evidence="1">
    <location>
        <begin position="1"/>
        <end position="418"/>
    </location>
</feature>
<dbReference type="Pfam" id="PF13175">
    <property type="entry name" value="AAA_15"/>
    <property type="match status" value="1"/>
</dbReference>
<dbReference type="CDD" id="cd01026">
    <property type="entry name" value="TOPRIM_OLD"/>
    <property type="match status" value="1"/>
</dbReference>
<dbReference type="InterPro" id="IPR034139">
    <property type="entry name" value="TOPRIM_OLD"/>
</dbReference>
<evidence type="ECO:0008006" key="5">
    <source>
        <dbReference type="Google" id="ProtNLM"/>
    </source>
</evidence>
<dbReference type="Proteomes" id="UP000652153">
    <property type="component" value="Unassembled WGS sequence"/>
</dbReference>
<organism evidence="3 4">
    <name type="scientific">Paenibacillus silvae</name>
    <dbReference type="NCBI Taxonomy" id="1325358"/>
    <lineage>
        <taxon>Bacteria</taxon>
        <taxon>Bacillati</taxon>
        <taxon>Bacillota</taxon>
        <taxon>Bacilli</taxon>
        <taxon>Bacillales</taxon>
        <taxon>Paenibacillaceae</taxon>
        <taxon>Paenibacillus</taxon>
    </lineage>
</organism>
<evidence type="ECO:0000259" key="2">
    <source>
        <dbReference type="Pfam" id="PF20469"/>
    </source>
</evidence>
<keyword evidence="4" id="KW-1185">Reference proteome</keyword>
<dbReference type="Pfam" id="PF20469">
    <property type="entry name" value="OLD-like_TOPRIM"/>
    <property type="match status" value="1"/>
</dbReference>
<dbReference type="InterPro" id="IPR027417">
    <property type="entry name" value="P-loop_NTPase"/>
</dbReference>
<sequence length="691" mass="79647">MKLKKVSIQNYRRFIETSLSLADDVTLLAGANNSGKTSLIELLENILNSSKTEFCVSDIPVTLSKEWVDQAYSIFINHFEKNDDREKTIQAIVNDLFCLDGAPGKEKLLILPTVVRLRVDYETNEEMGDFADYIMDLDLNHCSIYFEYSFEVTSTTFSQSLDKDFEKLKSRYEKLSGEKDQNTKMGFFKEKILGTYVSSIIEKCYFADRQFQNKNEMELSHFRKLFNLYNIYAGRPLEDQNVGHSKSISKNVLDLAHHDDAWKAFLGALPDKILQPIEELGITDIVRKVSVDGLTETISSIAQANGGNTGSIMLDLEISEETISSLISQITHAKYDLQGHYLNETSQGLGYSNMIFILLQLERYKRNIDPLLVNIFIIEEPESHMHPQMQNVFGKFLKKYYQEKKIQGLITTHSSEMVRVTEMKNLRVARPTTPFISNIFDFSSFKESVSKDPVLDNFYDWFYEIGFSDIVFADRVIIYEGDTERMLIRKLFSLDDFAVLNQLYIAFVQVGGAYAHNYRTLIEFMGIKTLILTDLDYNKASKTESHIRASGTTNATINNFYEITHPETKPTVADLYEWKKNEGNILFKGCAYLNYQGEKDSFARTLEEAMLAKHYKLTAVEEKSREDWINLRNVDKLKFTIPQEEGQYTIRDIVEHTSKGKTDFMYSVILNNLTKNMLPDYIEEGLAWLKK</sequence>
<dbReference type="SUPFAM" id="SSF52540">
    <property type="entry name" value="P-loop containing nucleoside triphosphate hydrolases"/>
    <property type="match status" value="1"/>
</dbReference>
<accession>A0ABQ1ZKL7</accession>
<reference evidence="4" key="1">
    <citation type="journal article" date="2019" name="Int. J. Syst. Evol. Microbiol.">
        <title>The Global Catalogue of Microorganisms (GCM) 10K type strain sequencing project: providing services to taxonomists for standard genome sequencing and annotation.</title>
        <authorList>
            <consortium name="The Broad Institute Genomics Platform"/>
            <consortium name="The Broad Institute Genome Sequencing Center for Infectious Disease"/>
            <person name="Wu L."/>
            <person name="Ma J."/>
        </authorList>
    </citation>
    <scope>NUCLEOTIDE SEQUENCE [LARGE SCALE GENOMIC DNA]</scope>
    <source>
        <strain evidence="4">CGMCC 1.12770</strain>
    </source>
</reference>
<name>A0ABQ1ZKL7_9BACL</name>
<dbReference type="EMBL" id="BMFU01000011">
    <property type="protein sequence ID" value="GGH68058.1"/>
    <property type="molecule type" value="Genomic_DNA"/>
</dbReference>
<proteinExistence type="predicted"/>
<dbReference type="Gene3D" id="3.40.50.300">
    <property type="entry name" value="P-loop containing nucleotide triphosphate hydrolases"/>
    <property type="match status" value="2"/>
</dbReference>
<dbReference type="InterPro" id="IPR051396">
    <property type="entry name" value="Bact_Antivir_Def_Nuclease"/>
</dbReference>
<dbReference type="InterPro" id="IPR041685">
    <property type="entry name" value="AAA_GajA/Old/RecF-like"/>
</dbReference>
<gene>
    <name evidence="3" type="ORF">GCM10008014_50150</name>
</gene>
<feature type="domain" description="OLD protein-like TOPRIM" evidence="2">
    <location>
        <begin position="472"/>
        <end position="536"/>
    </location>
</feature>